<comment type="similarity">
    <text evidence="2 7">Belongs to the purine-cytosine permease (2.A.39) family.</text>
</comment>
<dbReference type="PANTHER" id="PTHR31806:SF1">
    <property type="entry name" value="PURINE-CYTOSINE PERMEASE FCY2-RELATED"/>
    <property type="match status" value="1"/>
</dbReference>
<organism evidence="9 10">
    <name type="scientific">Aureobasidium pullulans</name>
    <name type="common">Black yeast</name>
    <name type="synonym">Pullularia pullulans</name>
    <dbReference type="NCBI Taxonomy" id="5580"/>
    <lineage>
        <taxon>Eukaryota</taxon>
        <taxon>Fungi</taxon>
        <taxon>Dikarya</taxon>
        <taxon>Ascomycota</taxon>
        <taxon>Pezizomycotina</taxon>
        <taxon>Dothideomycetes</taxon>
        <taxon>Dothideomycetidae</taxon>
        <taxon>Dothideales</taxon>
        <taxon>Saccotheciaceae</taxon>
        <taxon>Aureobasidium</taxon>
    </lineage>
</organism>
<dbReference type="Gene3D" id="1.10.4160.10">
    <property type="entry name" value="Hydantoin permease"/>
    <property type="match status" value="1"/>
</dbReference>
<dbReference type="Pfam" id="PF02133">
    <property type="entry name" value="Transp_cyt_pur"/>
    <property type="match status" value="1"/>
</dbReference>
<feature type="transmembrane region" description="Helical" evidence="8">
    <location>
        <begin position="256"/>
        <end position="276"/>
    </location>
</feature>
<dbReference type="GO" id="GO:0000329">
    <property type="term" value="C:fungal-type vacuole membrane"/>
    <property type="evidence" value="ECO:0007669"/>
    <property type="project" value="TreeGrafter"/>
</dbReference>
<evidence type="ECO:0000256" key="1">
    <source>
        <dbReference type="ARBA" id="ARBA00004141"/>
    </source>
</evidence>
<dbReference type="InterPro" id="IPR026030">
    <property type="entry name" value="Pur-cyt_permease_Fcy2/21/22"/>
</dbReference>
<feature type="transmembrane region" description="Helical" evidence="8">
    <location>
        <begin position="408"/>
        <end position="429"/>
    </location>
</feature>
<evidence type="ECO:0000313" key="10">
    <source>
        <dbReference type="Proteomes" id="UP000308724"/>
    </source>
</evidence>
<sequence length="518" mass="56897">MSDLEANSILNKQEKNPVQQSVPISDFGIGDSAAIKPSWSFRLYSALQELDHYGVESRGIERVASDERHKATLSTWTGLCLIWTSAGMGLSTFATGLIGPLYYNLTFAQTVGIIFGAGFLGALVSGWLATFGKRNGLRALTNSRYTFGYYDAMFMAFLNVITEGAFGIQMAILGGQALEVVSKGRLPVAGGIPLVVMISWLIATGGYRFIHYWSRIGFVFPLIVCIAMLAKSSPMFSNAGTATLDAATQNGLTLSYFAIIFGSGSGWPAVSADYYIYLDERTPSWKPFLMSFLGTWLLPTLMYSCGAGYGSILLNNADWVEYYEANGESAPALILYSLESLGNVHYFFVFIMAISTLNNNIFNLYSISISMQLFGKWTTYVPRMIWNLVGAIVVFLIAIIGRDSIYTIIGNSVAVIAYWTAIFFAIILIEDRFFRRRTGYDHSGWNDSGKLPKGYAAMLAFGIGAAGSIIGMGQTWYYGPIARQIGEEGGDVGIELGMLFAIIVYHVLRHLELKKFGR</sequence>
<feature type="transmembrane region" description="Helical" evidence="8">
    <location>
        <begin position="109"/>
        <end position="131"/>
    </location>
</feature>
<name>A0A4T0BEP7_AURPU</name>
<evidence type="ECO:0000256" key="8">
    <source>
        <dbReference type="SAM" id="Phobius"/>
    </source>
</evidence>
<comment type="subcellular location">
    <subcellularLocation>
        <location evidence="1">Membrane</location>
        <topology evidence="1">Multi-pass membrane protein</topology>
    </subcellularLocation>
</comment>
<evidence type="ECO:0000256" key="7">
    <source>
        <dbReference type="PIRNR" id="PIRNR002744"/>
    </source>
</evidence>
<evidence type="ECO:0000256" key="6">
    <source>
        <dbReference type="ARBA" id="ARBA00023136"/>
    </source>
</evidence>
<evidence type="ECO:0000256" key="3">
    <source>
        <dbReference type="ARBA" id="ARBA00022448"/>
    </source>
</evidence>
<evidence type="ECO:0000256" key="4">
    <source>
        <dbReference type="ARBA" id="ARBA00022692"/>
    </source>
</evidence>
<dbReference type="EMBL" id="QZBZ01000223">
    <property type="protein sequence ID" value="TIA32776.1"/>
    <property type="molecule type" value="Genomic_DNA"/>
</dbReference>
<dbReference type="AlphaFoldDB" id="A0A4T0BEP7"/>
<keyword evidence="4 8" id="KW-0812">Transmembrane</keyword>
<gene>
    <name evidence="9" type="ORF">D6C78_08000</name>
</gene>
<reference evidence="9 10" key="1">
    <citation type="submission" date="2018-10" db="EMBL/GenBank/DDBJ databases">
        <title>Fifty Aureobasidium pullulans genomes reveal a recombining polyextremotolerant generalist.</title>
        <authorList>
            <person name="Gostincar C."/>
            <person name="Turk M."/>
            <person name="Zajc J."/>
            <person name="Gunde-Cimerman N."/>
        </authorList>
    </citation>
    <scope>NUCLEOTIDE SEQUENCE [LARGE SCALE GENOMIC DNA]</scope>
    <source>
        <strain evidence="9 10">EXF-1645</strain>
    </source>
</reference>
<keyword evidence="5 8" id="KW-1133">Transmembrane helix</keyword>
<feature type="transmembrane region" description="Helical" evidence="8">
    <location>
        <begin position="489"/>
        <end position="508"/>
    </location>
</feature>
<dbReference type="GO" id="GO:0005886">
    <property type="term" value="C:plasma membrane"/>
    <property type="evidence" value="ECO:0007669"/>
    <property type="project" value="TreeGrafter"/>
</dbReference>
<protein>
    <recommendedName>
        <fullName evidence="11">Purine-cytosine permease</fullName>
    </recommendedName>
</protein>
<comment type="caution">
    <text evidence="9">The sequence shown here is derived from an EMBL/GenBank/DDBJ whole genome shotgun (WGS) entry which is preliminary data.</text>
</comment>
<dbReference type="Proteomes" id="UP000308724">
    <property type="component" value="Unassembled WGS sequence"/>
</dbReference>
<evidence type="ECO:0000256" key="5">
    <source>
        <dbReference type="ARBA" id="ARBA00022989"/>
    </source>
</evidence>
<dbReference type="PIRSF" id="PIRSF002744">
    <property type="entry name" value="Pur-cyt_permease"/>
    <property type="match status" value="1"/>
</dbReference>
<feature type="transmembrane region" description="Helical" evidence="8">
    <location>
        <begin position="288"/>
        <end position="312"/>
    </location>
</feature>
<feature type="transmembrane region" description="Helical" evidence="8">
    <location>
        <begin position="78"/>
        <end position="103"/>
    </location>
</feature>
<feature type="transmembrane region" description="Helical" evidence="8">
    <location>
        <begin position="455"/>
        <end position="477"/>
    </location>
</feature>
<evidence type="ECO:0000313" key="9">
    <source>
        <dbReference type="EMBL" id="TIA32776.1"/>
    </source>
</evidence>
<proteinExistence type="inferred from homology"/>
<dbReference type="GO" id="GO:0022857">
    <property type="term" value="F:transmembrane transporter activity"/>
    <property type="evidence" value="ECO:0007669"/>
    <property type="project" value="InterPro"/>
</dbReference>
<feature type="transmembrane region" description="Helical" evidence="8">
    <location>
        <begin position="216"/>
        <end position="236"/>
    </location>
</feature>
<feature type="transmembrane region" description="Helical" evidence="8">
    <location>
        <begin position="344"/>
        <end position="365"/>
    </location>
</feature>
<feature type="transmembrane region" description="Helical" evidence="8">
    <location>
        <begin position="186"/>
        <end position="204"/>
    </location>
</feature>
<keyword evidence="6 7" id="KW-0472">Membrane</keyword>
<keyword evidence="3 7" id="KW-0813">Transport</keyword>
<evidence type="ECO:0000256" key="2">
    <source>
        <dbReference type="ARBA" id="ARBA00008974"/>
    </source>
</evidence>
<dbReference type="PANTHER" id="PTHR31806">
    <property type="entry name" value="PURINE-CYTOSINE PERMEASE FCY2-RELATED"/>
    <property type="match status" value="1"/>
</dbReference>
<feature type="transmembrane region" description="Helical" evidence="8">
    <location>
        <begin position="152"/>
        <end position="174"/>
    </location>
</feature>
<evidence type="ECO:0008006" key="11">
    <source>
        <dbReference type="Google" id="ProtNLM"/>
    </source>
</evidence>
<feature type="transmembrane region" description="Helical" evidence="8">
    <location>
        <begin position="385"/>
        <end position="402"/>
    </location>
</feature>
<accession>A0A4T0BEP7</accession>
<dbReference type="InterPro" id="IPR001248">
    <property type="entry name" value="Pur-cyt_permease"/>
</dbReference>